<comment type="caution">
    <text evidence="1">The sequence shown here is derived from an EMBL/GenBank/DDBJ whole genome shotgun (WGS) entry which is preliminary data.</text>
</comment>
<protein>
    <submittedName>
        <fullName evidence="1">Uncharacterized protein</fullName>
    </submittedName>
</protein>
<reference evidence="1" key="1">
    <citation type="journal article" date="2015" name="Nature">
        <title>Complex archaea that bridge the gap between prokaryotes and eukaryotes.</title>
        <authorList>
            <person name="Spang A."/>
            <person name="Saw J.H."/>
            <person name="Jorgensen S.L."/>
            <person name="Zaremba-Niedzwiedzka K."/>
            <person name="Martijn J."/>
            <person name="Lind A.E."/>
            <person name="van Eijk R."/>
            <person name="Schleper C."/>
            <person name="Guy L."/>
            <person name="Ettema T.J."/>
        </authorList>
    </citation>
    <scope>NUCLEOTIDE SEQUENCE</scope>
</reference>
<organism evidence="1">
    <name type="scientific">marine sediment metagenome</name>
    <dbReference type="NCBI Taxonomy" id="412755"/>
    <lineage>
        <taxon>unclassified sequences</taxon>
        <taxon>metagenomes</taxon>
        <taxon>ecological metagenomes</taxon>
    </lineage>
</organism>
<proteinExistence type="predicted"/>
<name>A0A0F9HCG2_9ZZZZ</name>
<dbReference type="EMBL" id="LAZR01023189">
    <property type="protein sequence ID" value="KKL79380.1"/>
    <property type="molecule type" value="Genomic_DNA"/>
</dbReference>
<gene>
    <name evidence="1" type="ORF">LCGC14_2015420</name>
</gene>
<sequence>MKEITKMLLIENFDQCYQFGVKLKDFLTEEQIKLKIEFCSEIINRNTIENVSEFYIGLWNVLFSINEEEWENLLKDYWDKSFIQPYLFSILWRTNRYFNEFRWNKFKELFESRQIKPVRLIDAIQHKDLPPSVSINDKRILLVETIRYIGEMIEGEVRYPIDFYFSFIWRLENLLSRDEELLNEDLAEIFLDHNREIWREREVE</sequence>
<dbReference type="AlphaFoldDB" id="A0A0F9HCG2"/>
<evidence type="ECO:0000313" key="1">
    <source>
        <dbReference type="EMBL" id="KKL79380.1"/>
    </source>
</evidence>
<accession>A0A0F9HCG2</accession>